<keyword evidence="2" id="KW-1185">Reference proteome</keyword>
<gene>
    <name evidence="1" type="ORF">RPERSI_LOCUS4914</name>
</gene>
<dbReference type="EMBL" id="CAJVQC010007087">
    <property type="protein sequence ID" value="CAG8575144.1"/>
    <property type="molecule type" value="Genomic_DNA"/>
</dbReference>
<feature type="non-terminal residue" evidence="1">
    <location>
        <position position="1"/>
    </location>
</feature>
<comment type="caution">
    <text evidence="1">The sequence shown here is derived from an EMBL/GenBank/DDBJ whole genome shotgun (WGS) entry which is preliminary data.</text>
</comment>
<protein>
    <submittedName>
        <fullName evidence="1">22990_t:CDS:1</fullName>
    </submittedName>
</protein>
<accession>A0ACA9M9F1</accession>
<evidence type="ECO:0000313" key="1">
    <source>
        <dbReference type="EMBL" id="CAG8575144.1"/>
    </source>
</evidence>
<name>A0ACA9M9F1_9GLOM</name>
<sequence length="154" mass="18200">VNNIENDYKIFLKSIKEIEKELLDKISKDKRIFDNLVKIIDLPVLHEIIIKEYYWRFYKKTIESMNIREGINVCIVEDPSISKNMHVRYILIPYLLSEKSHLTIAVVKDEESGDFTIEGICAIDEFDKMDISDQIAIMKLWNSRQSLSQKLEFI</sequence>
<reference evidence="1" key="1">
    <citation type="submission" date="2021-06" db="EMBL/GenBank/DDBJ databases">
        <authorList>
            <person name="Kallberg Y."/>
            <person name="Tangrot J."/>
            <person name="Rosling A."/>
        </authorList>
    </citation>
    <scope>NUCLEOTIDE SEQUENCE</scope>
    <source>
        <strain evidence="1">MA461A</strain>
    </source>
</reference>
<dbReference type="Proteomes" id="UP000789920">
    <property type="component" value="Unassembled WGS sequence"/>
</dbReference>
<proteinExistence type="predicted"/>
<organism evidence="1 2">
    <name type="scientific">Racocetra persica</name>
    <dbReference type="NCBI Taxonomy" id="160502"/>
    <lineage>
        <taxon>Eukaryota</taxon>
        <taxon>Fungi</taxon>
        <taxon>Fungi incertae sedis</taxon>
        <taxon>Mucoromycota</taxon>
        <taxon>Glomeromycotina</taxon>
        <taxon>Glomeromycetes</taxon>
        <taxon>Diversisporales</taxon>
        <taxon>Gigasporaceae</taxon>
        <taxon>Racocetra</taxon>
    </lineage>
</organism>
<evidence type="ECO:0000313" key="2">
    <source>
        <dbReference type="Proteomes" id="UP000789920"/>
    </source>
</evidence>